<comment type="similarity">
    <text evidence="4 19">In the C-terminal section; belongs to the NnrD/CARKD family.</text>
</comment>
<evidence type="ECO:0000256" key="13">
    <source>
        <dbReference type="ARBA" id="ARBA00023268"/>
    </source>
</evidence>
<evidence type="ECO:0000256" key="9">
    <source>
        <dbReference type="ARBA" id="ARBA00022958"/>
    </source>
</evidence>
<comment type="function">
    <text evidence="17">Catalyzes the dehydration of the S-form of NAD(P)HX at the expense of ADP, which is converted to AMP. Together with NAD(P)HX epimerase, which catalyzes the epimerization of the S- and R-forms, the enzyme allows the repair of both epimers of NAD(P)HX, a damaged form of NAD(P)H that is a result of enzymatic or heat-dependent hydration.</text>
</comment>
<evidence type="ECO:0000313" key="24">
    <source>
        <dbReference type="Proteomes" id="UP001500190"/>
    </source>
</evidence>
<dbReference type="InterPro" id="IPR000631">
    <property type="entry name" value="CARKD"/>
</dbReference>
<accession>A0ABN2DRE5</accession>
<dbReference type="InterPro" id="IPR036652">
    <property type="entry name" value="YjeF_N_dom_sf"/>
</dbReference>
<dbReference type="Gene3D" id="3.40.50.10260">
    <property type="entry name" value="YjeF N-terminal domain"/>
    <property type="match status" value="1"/>
</dbReference>
<comment type="cofactor">
    <cofactor evidence="17">
        <name>Mg(2+)</name>
        <dbReference type="ChEBI" id="CHEBI:18420"/>
    </cofactor>
</comment>
<keyword evidence="12 17" id="KW-0456">Lyase</keyword>
<keyword evidence="6 17" id="KW-0547">Nucleotide-binding</keyword>
<evidence type="ECO:0000256" key="11">
    <source>
        <dbReference type="ARBA" id="ARBA00023235"/>
    </source>
</evidence>
<protein>
    <recommendedName>
        <fullName evidence="19">Bifunctional NAD(P)H-hydrate repair enzyme</fullName>
    </recommendedName>
    <alternativeName>
        <fullName evidence="19">Nicotinamide nucleotide repair protein</fullName>
    </alternativeName>
    <domain>
        <recommendedName>
            <fullName evidence="19">ADP-dependent (S)-NAD(P)H-hydrate dehydratase</fullName>
            <ecNumber evidence="19">4.2.1.136</ecNumber>
        </recommendedName>
        <alternativeName>
            <fullName evidence="19">ADP-dependent NAD(P)HX dehydratase</fullName>
        </alternativeName>
    </domain>
    <domain>
        <recommendedName>
            <fullName evidence="19">NAD(P)H-hydrate epimerase</fullName>
            <ecNumber evidence="19">5.1.99.6</ecNumber>
        </recommendedName>
    </domain>
</protein>
<dbReference type="NCBIfam" id="TIGR00196">
    <property type="entry name" value="yjeF_cterm"/>
    <property type="match status" value="1"/>
</dbReference>
<dbReference type="HAMAP" id="MF_01965">
    <property type="entry name" value="NADHX_dehydratase"/>
    <property type="match status" value="1"/>
</dbReference>
<organism evidence="23 24">
    <name type="scientific">Kribbella karoonensis</name>
    <dbReference type="NCBI Taxonomy" id="324851"/>
    <lineage>
        <taxon>Bacteria</taxon>
        <taxon>Bacillati</taxon>
        <taxon>Actinomycetota</taxon>
        <taxon>Actinomycetes</taxon>
        <taxon>Propionibacteriales</taxon>
        <taxon>Kribbellaceae</taxon>
        <taxon>Kribbella</taxon>
    </lineage>
</organism>
<dbReference type="PIRSF" id="PIRSF017184">
    <property type="entry name" value="Nnr"/>
    <property type="match status" value="1"/>
</dbReference>
<evidence type="ECO:0000256" key="8">
    <source>
        <dbReference type="ARBA" id="ARBA00022857"/>
    </source>
</evidence>
<evidence type="ECO:0000256" key="18">
    <source>
        <dbReference type="HAMAP-Rule" id="MF_01966"/>
    </source>
</evidence>
<feature type="binding site" evidence="17">
    <location>
        <position position="452"/>
    </location>
    <ligand>
        <name>(6S)-NADPHX</name>
        <dbReference type="ChEBI" id="CHEBI:64076"/>
    </ligand>
</feature>
<evidence type="ECO:0000259" key="22">
    <source>
        <dbReference type="PROSITE" id="PS51385"/>
    </source>
</evidence>
<evidence type="ECO:0000256" key="20">
    <source>
        <dbReference type="SAM" id="MobiDB-lite"/>
    </source>
</evidence>
<dbReference type="Pfam" id="PF03853">
    <property type="entry name" value="YjeF_N"/>
    <property type="match status" value="1"/>
</dbReference>
<evidence type="ECO:0000256" key="5">
    <source>
        <dbReference type="ARBA" id="ARBA00022723"/>
    </source>
</evidence>
<dbReference type="RefSeq" id="WP_344191791.1">
    <property type="nucleotide sequence ID" value="NZ_BAAAND010000006.1"/>
</dbReference>
<feature type="binding site" evidence="18">
    <location>
        <begin position="58"/>
        <end position="62"/>
    </location>
    <ligand>
        <name>(6S)-NADPHX</name>
        <dbReference type="ChEBI" id="CHEBI:64076"/>
    </ligand>
</feature>
<dbReference type="InterPro" id="IPR030677">
    <property type="entry name" value="Nnr"/>
</dbReference>
<keyword evidence="7 17" id="KW-0067">ATP-binding</keyword>
<comment type="caution">
    <text evidence="18">Lacks conserved residue(s) required for the propagation of feature annotation.</text>
</comment>
<feature type="binding site" evidence="18">
    <location>
        <begin position="164"/>
        <end position="170"/>
    </location>
    <ligand>
        <name>(6S)-NADPHX</name>
        <dbReference type="ChEBI" id="CHEBI:64076"/>
    </ligand>
</feature>
<gene>
    <name evidence="18" type="primary">nnrE</name>
    <name evidence="17" type="synonym">nnrD</name>
    <name evidence="23" type="ORF">GCM10009742_32070</name>
</gene>
<dbReference type="PANTHER" id="PTHR12592:SF0">
    <property type="entry name" value="ATP-DEPENDENT (S)-NAD(P)H-HYDRATE DEHYDRATASE"/>
    <property type="match status" value="1"/>
</dbReference>
<evidence type="ECO:0000313" key="23">
    <source>
        <dbReference type="EMBL" id="GAA1584341.1"/>
    </source>
</evidence>
<comment type="catalytic activity">
    <reaction evidence="1 18 19">
        <text>(6R)-NADHX = (6S)-NADHX</text>
        <dbReference type="Rhea" id="RHEA:32215"/>
        <dbReference type="ChEBI" id="CHEBI:64074"/>
        <dbReference type="ChEBI" id="CHEBI:64075"/>
        <dbReference type="EC" id="5.1.99.6"/>
    </reaction>
</comment>
<dbReference type="InterPro" id="IPR029056">
    <property type="entry name" value="Ribokinase-like"/>
</dbReference>
<proteinExistence type="inferred from homology"/>
<dbReference type="CDD" id="cd01171">
    <property type="entry name" value="YXKO-related"/>
    <property type="match status" value="1"/>
</dbReference>
<comment type="catalytic activity">
    <reaction evidence="2 18 19">
        <text>(6R)-NADPHX = (6S)-NADPHX</text>
        <dbReference type="Rhea" id="RHEA:32227"/>
        <dbReference type="ChEBI" id="CHEBI:64076"/>
        <dbReference type="ChEBI" id="CHEBI:64077"/>
        <dbReference type="EC" id="5.1.99.6"/>
    </reaction>
</comment>
<evidence type="ECO:0000256" key="10">
    <source>
        <dbReference type="ARBA" id="ARBA00023027"/>
    </source>
</evidence>
<comment type="function">
    <text evidence="14 19">Bifunctional enzyme that catalyzes the epimerization of the S- and R-forms of NAD(P)HX and the dehydration of the S-form of NAD(P)HX at the expense of ADP, which is converted to AMP. This allows the repair of both epimers of NAD(P)HX, a damaged form of NAD(P)H that is a result of enzymatic or heat-dependent hydration.</text>
</comment>
<feature type="domain" description="YjeF C-terminal" evidence="21">
    <location>
        <begin position="255"/>
        <end position="508"/>
    </location>
</feature>
<evidence type="ECO:0000256" key="12">
    <source>
        <dbReference type="ARBA" id="ARBA00023239"/>
    </source>
</evidence>
<keyword evidence="9 18" id="KW-0630">Potassium</keyword>
<keyword evidence="10 17" id="KW-0520">NAD</keyword>
<comment type="catalytic activity">
    <reaction evidence="16 17 19">
        <text>(6S)-NADPHX + ADP = AMP + phosphate + NADPH + H(+)</text>
        <dbReference type="Rhea" id="RHEA:32235"/>
        <dbReference type="ChEBI" id="CHEBI:15378"/>
        <dbReference type="ChEBI" id="CHEBI:43474"/>
        <dbReference type="ChEBI" id="CHEBI:57783"/>
        <dbReference type="ChEBI" id="CHEBI:64076"/>
        <dbReference type="ChEBI" id="CHEBI:456215"/>
        <dbReference type="ChEBI" id="CHEBI:456216"/>
        <dbReference type="EC" id="4.2.1.136"/>
    </reaction>
</comment>
<feature type="binding site" evidence="18">
    <location>
        <position position="59"/>
    </location>
    <ligand>
        <name>K(+)</name>
        <dbReference type="ChEBI" id="CHEBI:29103"/>
    </ligand>
</feature>
<dbReference type="Pfam" id="PF01256">
    <property type="entry name" value="Carb_kinase"/>
    <property type="match status" value="1"/>
</dbReference>
<keyword evidence="8 17" id="KW-0521">NADP</keyword>
<comment type="function">
    <text evidence="18">Catalyzes the epimerization of the S- and R-forms of NAD(P)HX, a damaged form of NAD(P)H that is a result of enzymatic or heat-dependent hydration. This is a prerequisite for the S-specific NAD(P)H-hydrate dehydratase to allow the repair of both epimers of NAD(P)HX.</text>
</comment>
<feature type="binding site" evidence="17">
    <location>
        <begin position="422"/>
        <end position="426"/>
    </location>
    <ligand>
        <name>AMP</name>
        <dbReference type="ChEBI" id="CHEBI:456215"/>
    </ligand>
</feature>
<evidence type="ECO:0000256" key="4">
    <source>
        <dbReference type="ARBA" id="ARBA00009524"/>
    </source>
</evidence>
<evidence type="ECO:0000256" key="1">
    <source>
        <dbReference type="ARBA" id="ARBA00000013"/>
    </source>
</evidence>
<comment type="caution">
    <text evidence="23">The sequence shown here is derived from an EMBL/GenBank/DDBJ whole genome shotgun (WGS) entry which is preliminary data.</text>
</comment>
<dbReference type="SUPFAM" id="SSF64153">
    <property type="entry name" value="YjeF N-terminal domain-like"/>
    <property type="match status" value="1"/>
</dbReference>
<dbReference type="EMBL" id="BAAAND010000006">
    <property type="protein sequence ID" value="GAA1584341.1"/>
    <property type="molecule type" value="Genomic_DNA"/>
</dbReference>
<dbReference type="SUPFAM" id="SSF53613">
    <property type="entry name" value="Ribokinase-like"/>
    <property type="match status" value="1"/>
</dbReference>
<dbReference type="PANTHER" id="PTHR12592">
    <property type="entry name" value="ATP-DEPENDENT (S)-NAD(P)H-HYDRATE DEHYDRATASE FAMILY MEMBER"/>
    <property type="match status" value="1"/>
</dbReference>
<evidence type="ECO:0000256" key="19">
    <source>
        <dbReference type="PIRNR" id="PIRNR017184"/>
    </source>
</evidence>
<evidence type="ECO:0000256" key="7">
    <source>
        <dbReference type="ARBA" id="ARBA00022840"/>
    </source>
</evidence>
<feature type="binding site" evidence="18">
    <location>
        <position position="196"/>
    </location>
    <ligand>
        <name>K(+)</name>
        <dbReference type="ChEBI" id="CHEBI:29103"/>
    </ligand>
</feature>
<dbReference type="Proteomes" id="UP001500190">
    <property type="component" value="Unassembled WGS sequence"/>
</dbReference>
<evidence type="ECO:0000256" key="2">
    <source>
        <dbReference type="ARBA" id="ARBA00000909"/>
    </source>
</evidence>
<comment type="similarity">
    <text evidence="3 19">In the N-terminal section; belongs to the NnrE/AIBP family.</text>
</comment>
<evidence type="ECO:0000259" key="21">
    <source>
        <dbReference type="PROSITE" id="PS51383"/>
    </source>
</evidence>
<keyword evidence="5 18" id="KW-0479">Metal-binding</keyword>
<comment type="similarity">
    <text evidence="18">Belongs to the NnrE/AIBP family.</text>
</comment>
<feature type="binding site" evidence="17">
    <location>
        <position position="340"/>
    </location>
    <ligand>
        <name>(6S)-NADPHX</name>
        <dbReference type="ChEBI" id="CHEBI:64076"/>
    </ligand>
</feature>
<comment type="similarity">
    <text evidence="17">Belongs to the NnrD/CARKD family.</text>
</comment>
<evidence type="ECO:0000256" key="15">
    <source>
        <dbReference type="ARBA" id="ARBA00048238"/>
    </source>
</evidence>
<reference evidence="23 24" key="1">
    <citation type="journal article" date="2019" name="Int. J. Syst. Evol. Microbiol.">
        <title>The Global Catalogue of Microorganisms (GCM) 10K type strain sequencing project: providing services to taxonomists for standard genome sequencing and annotation.</title>
        <authorList>
            <consortium name="The Broad Institute Genomics Platform"/>
            <consortium name="The Broad Institute Genome Sequencing Center for Infectious Disease"/>
            <person name="Wu L."/>
            <person name="Ma J."/>
        </authorList>
    </citation>
    <scope>NUCLEOTIDE SEQUENCE [LARGE SCALE GENOMIC DNA]</scope>
    <source>
        <strain evidence="23 24">JCM 14304</strain>
    </source>
</reference>
<evidence type="ECO:0000256" key="6">
    <source>
        <dbReference type="ARBA" id="ARBA00022741"/>
    </source>
</evidence>
<comment type="cofactor">
    <cofactor evidence="18 19">
        <name>K(+)</name>
        <dbReference type="ChEBI" id="CHEBI:29103"/>
    </cofactor>
    <text evidence="18 19">Binds 1 potassium ion per subunit.</text>
</comment>
<keyword evidence="13" id="KW-0511">Multifunctional enzyme</keyword>
<feature type="domain" description="YjeF N-terminal" evidence="22">
    <location>
        <begin position="10"/>
        <end position="250"/>
    </location>
</feature>
<sequence>MRQAHTVEQVRAAEAALMARLPEGTLMQRAAAGLAVAVSNFLGSTYGARVVLLIGSGDNGGDALYAGARLARRGAQVTAVLLSPKAHQPGLAALESAGGRVLTGGQAHPEEPAHADQAADADQEADADGPAHADEPAHANGSAQVGEVERVVAGADVVVDGIVGIGGRPGLRPEALAVVRLVERYGVPVVAVDTPSGVDVDTGETPEPHVRAALTVTFGTHKVCHLVDPAASACGPVHLVDIGLEVPPAEVRSLQAADVRALYPVPHGESDKYSRGVLGLMVGSTQYPGAAVIATSGALAGPVGMVRYVGPDPVAHAVLAVHPEVVVGEGRVQAWAVGSGTSTGSVDLERFHRITQQQDVPVIVDAGAIAALDHDRAGRVVITPHAGELSQLIGVPRDVIEQRRLHYARQVAEDRQLVVLLKGATTIVAAPDGSVLVNPIASPWLATAGSGDVLAGICGSLLAGGLPEFEAAAVAAYLHAAAGTLAASAGPVTAMSVAHALPEATRLLLA</sequence>
<comment type="catalytic activity">
    <reaction evidence="15 17 19">
        <text>(6S)-NADHX + ADP = AMP + phosphate + NADH + H(+)</text>
        <dbReference type="Rhea" id="RHEA:32223"/>
        <dbReference type="ChEBI" id="CHEBI:15378"/>
        <dbReference type="ChEBI" id="CHEBI:43474"/>
        <dbReference type="ChEBI" id="CHEBI:57945"/>
        <dbReference type="ChEBI" id="CHEBI:64074"/>
        <dbReference type="ChEBI" id="CHEBI:456215"/>
        <dbReference type="ChEBI" id="CHEBI:456216"/>
        <dbReference type="EC" id="4.2.1.136"/>
    </reaction>
</comment>
<feature type="region of interest" description="Disordered" evidence="20">
    <location>
        <begin position="102"/>
        <end position="143"/>
    </location>
</feature>
<dbReference type="EC" id="5.1.99.6" evidence="19"/>
<feature type="binding site" evidence="18">
    <location>
        <position position="193"/>
    </location>
    <ligand>
        <name>(6S)-NADPHX</name>
        <dbReference type="ChEBI" id="CHEBI:64076"/>
    </ligand>
</feature>
<comment type="subunit">
    <text evidence="17">Homotetramer.</text>
</comment>
<feature type="binding site" evidence="18">
    <location>
        <position position="160"/>
    </location>
    <ligand>
        <name>K(+)</name>
        <dbReference type="ChEBI" id="CHEBI:29103"/>
    </ligand>
</feature>
<name>A0ABN2DRE5_9ACTN</name>
<evidence type="ECO:0000256" key="14">
    <source>
        <dbReference type="ARBA" id="ARBA00025153"/>
    </source>
</evidence>
<dbReference type="InterPro" id="IPR004443">
    <property type="entry name" value="YjeF_N_dom"/>
</dbReference>
<dbReference type="PROSITE" id="PS51385">
    <property type="entry name" value="YJEF_N"/>
    <property type="match status" value="1"/>
</dbReference>
<dbReference type="HAMAP" id="MF_01966">
    <property type="entry name" value="NADHX_epimerase"/>
    <property type="match status" value="1"/>
</dbReference>
<dbReference type="PROSITE" id="PS51383">
    <property type="entry name" value="YJEF_C_3"/>
    <property type="match status" value="1"/>
</dbReference>
<keyword evidence="11 18" id="KW-0413">Isomerase</keyword>
<feature type="binding site" evidence="17">
    <location>
        <position position="451"/>
    </location>
    <ligand>
        <name>AMP</name>
        <dbReference type="ChEBI" id="CHEBI:456215"/>
    </ligand>
</feature>
<feature type="binding site" evidence="17">
    <location>
        <position position="290"/>
    </location>
    <ligand>
        <name>(6S)-NADPHX</name>
        <dbReference type="ChEBI" id="CHEBI:64076"/>
    </ligand>
</feature>
<evidence type="ECO:0000256" key="17">
    <source>
        <dbReference type="HAMAP-Rule" id="MF_01965"/>
    </source>
</evidence>
<evidence type="ECO:0000256" key="3">
    <source>
        <dbReference type="ARBA" id="ARBA00006001"/>
    </source>
</evidence>
<evidence type="ECO:0000256" key="16">
    <source>
        <dbReference type="ARBA" id="ARBA00049209"/>
    </source>
</evidence>
<feature type="binding site" evidence="17">
    <location>
        <position position="385"/>
    </location>
    <ligand>
        <name>(6S)-NADPHX</name>
        <dbReference type="ChEBI" id="CHEBI:64076"/>
    </ligand>
</feature>
<dbReference type="EC" id="4.2.1.136" evidence="19"/>
<dbReference type="Gene3D" id="3.40.1190.20">
    <property type="match status" value="1"/>
</dbReference>
<keyword evidence="24" id="KW-1185">Reference proteome</keyword>